<comment type="caution">
    <text evidence="4">The sequence shown here is derived from an EMBL/GenBank/DDBJ whole genome shotgun (WGS) entry which is preliminary data.</text>
</comment>
<evidence type="ECO:0000313" key="5">
    <source>
        <dbReference type="Proteomes" id="UP000327157"/>
    </source>
</evidence>
<dbReference type="InterPro" id="IPR036514">
    <property type="entry name" value="SGNH_hydro_sf"/>
</dbReference>
<dbReference type="InterPro" id="IPR001087">
    <property type="entry name" value="GDSL"/>
</dbReference>
<dbReference type="OrthoDB" id="1600564at2759"/>
<dbReference type="EMBL" id="SMOL01000004">
    <property type="protein sequence ID" value="KAB2637314.1"/>
    <property type="molecule type" value="Genomic_DNA"/>
</dbReference>
<gene>
    <name evidence="4" type="ORF">D8674_027848</name>
</gene>
<dbReference type="Pfam" id="PF00657">
    <property type="entry name" value="Lipase_GDSL"/>
    <property type="match status" value="1"/>
</dbReference>
<proteinExistence type="inferred from homology"/>
<keyword evidence="3" id="KW-0732">Signal</keyword>
<protein>
    <submittedName>
        <fullName evidence="4">GDSL esterase/lipase</fullName>
    </submittedName>
</protein>
<evidence type="ECO:0000313" key="4">
    <source>
        <dbReference type="EMBL" id="KAB2637314.1"/>
    </source>
</evidence>
<dbReference type="Proteomes" id="UP000327157">
    <property type="component" value="Chromosome 5"/>
</dbReference>
<keyword evidence="5" id="KW-1185">Reference proteome</keyword>
<dbReference type="AlphaFoldDB" id="A0A5N5IR34"/>
<evidence type="ECO:0000256" key="3">
    <source>
        <dbReference type="SAM" id="SignalP"/>
    </source>
</evidence>
<keyword evidence="2" id="KW-0325">Glycoprotein</keyword>
<reference evidence="4 5" key="1">
    <citation type="submission" date="2019-09" db="EMBL/GenBank/DDBJ databases">
        <authorList>
            <person name="Ou C."/>
        </authorList>
    </citation>
    <scope>NUCLEOTIDE SEQUENCE [LARGE SCALE GENOMIC DNA]</scope>
    <source>
        <strain evidence="4">S2</strain>
        <tissue evidence="4">Leaf</tissue>
    </source>
</reference>
<reference evidence="5" key="2">
    <citation type="submission" date="2019-10" db="EMBL/GenBank/DDBJ databases">
        <title>A de novo genome assembly of a pear dwarfing rootstock.</title>
        <authorList>
            <person name="Wang F."/>
            <person name="Wang J."/>
            <person name="Li S."/>
            <person name="Zhang Y."/>
            <person name="Fang M."/>
            <person name="Ma L."/>
            <person name="Zhao Y."/>
            <person name="Jiang S."/>
        </authorList>
    </citation>
    <scope>NUCLEOTIDE SEQUENCE [LARGE SCALE GENOMIC DNA]</scope>
</reference>
<organism evidence="4 5">
    <name type="scientific">Pyrus ussuriensis x Pyrus communis</name>
    <dbReference type="NCBI Taxonomy" id="2448454"/>
    <lineage>
        <taxon>Eukaryota</taxon>
        <taxon>Viridiplantae</taxon>
        <taxon>Streptophyta</taxon>
        <taxon>Embryophyta</taxon>
        <taxon>Tracheophyta</taxon>
        <taxon>Spermatophyta</taxon>
        <taxon>Magnoliopsida</taxon>
        <taxon>eudicotyledons</taxon>
        <taxon>Gunneridae</taxon>
        <taxon>Pentapetalae</taxon>
        <taxon>rosids</taxon>
        <taxon>fabids</taxon>
        <taxon>Rosales</taxon>
        <taxon>Rosaceae</taxon>
        <taxon>Amygdaloideae</taxon>
        <taxon>Maleae</taxon>
        <taxon>Pyrus</taxon>
    </lineage>
</organism>
<feature type="signal peptide" evidence="3">
    <location>
        <begin position="1"/>
        <end position="18"/>
    </location>
</feature>
<accession>A0A5N5IR34</accession>
<dbReference type="Gene3D" id="3.40.50.1110">
    <property type="entry name" value="SGNH hydrolase"/>
    <property type="match status" value="1"/>
</dbReference>
<dbReference type="GO" id="GO:0016788">
    <property type="term" value="F:hydrolase activity, acting on ester bonds"/>
    <property type="evidence" value="ECO:0007669"/>
    <property type="project" value="InterPro"/>
</dbReference>
<feature type="chain" id="PRO_5024375053" evidence="3">
    <location>
        <begin position="19"/>
        <end position="293"/>
    </location>
</feature>
<dbReference type="PANTHER" id="PTHR22835:SF659">
    <property type="entry name" value="GDSL LIPASE_ACYLHYDROLASE, PUTATIVE (AFU_ORTHOLOGUE AFUA_2G00510)-RELATED"/>
    <property type="match status" value="1"/>
</dbReference>
<evidence type="ECO:0000256" key="2">
    <source>
        <dbReference type="ARBA" id="ARBA00023180"/>
    </source>
</evidence>
<comment type="similarity">
    <text evidence="1">Belongs to the 'GDSL' lipolytic enzyme family.</text>
</comment>
<reference evidence="4 5" key="3">
    <citation type="submission" date="2019-11" db="EMBL/GenBank/DDBJ databases">
        <title>A de novo genome assembly of a pear dwarfing rootstock.</title>
        <authorList>
            <person name="Wang F."/>
            <person name="Wang J."/>
            <person name="Li S."/>
            <person name="Zhang Y."/>
            <person name="Fang M."/>
            <person name="Ma L."/>
            <person name="Zhao Y."/>
            <person name="Jiang S."/>
        </authorList>
    </citation>
    <scope>NUCLEOTIDE SEQUENCE [LARGE SCALE GENOMIC DNA]</scope>
    <source>
        <strain evidence="4">S2</strain>
        <tissue evidence="4">Leaf</tissue>
    </source>
</reference>
<dbReference type="PANTHER" id="PTHR22835">
    <property type="entry name" value="ZINC FINGER FYVE DOMAIN CONTAINING PROTEIN"/>
    <property type="match status" value="1"/>
</dbReference>
<sequence>MKLLTVLVLAFFLCMALCTVLSSQPYKAIFNFGDSLSDTGNYLLTSAPSFPAIGNHPYGETFFKHATGRCSDGQLVVDFTAEAFRVPYLPPYLAPNNGQHYNCDHGVNFAVAGATALSPEFFYQRNIGSSLWTNDSLSAQLGWFKKLKPSLCNIKQECDIYFKKALFQVGERGGNDYNYPFFSGWCIRHVKTLVPLLVEAVSNATNLVVPGNLPIGCPTVYLTIFQNPNKYFYDRDGCLKALNAFSKYHNNELKQSLRKLREKHPHARIIYADYYGGAMPFYRGLTITGSKVF</sequence>
<evidence type="ECO:0000256" key="1">
    <source>
        <dbReference type="ARBA" id="ARBA00008668"/>
    </source>
</evidence>
<name>A0A5N5IR34_9ROSA</name>